<gene>
    <name evidence="7" type="ORF">ACH49Z_25590</name>
</gene>
<dbReference type="PANTHER" id="PTHR30346">
    <property type="entry name" value="TRANSCRIPTIONAL DUAL REGULATOR HCAR-RELATED"/>
    <property type="match status" value="1"/>
</dbReference>
<dbReference type="PROSITE" id="PS50931">
    <property type="entry name" value="HTH_LYSR"/>
    <property type="match status" value="1"/>
</dbReference>
<dbReference type="Gene3D" id="3.40.190.10">
    <property type="entry name" value="Periplasmic binding protein-like II"/>
    <property type="match status" value="2"/>
</dbReference>
<evidence type="ECO:0000259" key="6">
    <source>
        <dbReference type="PROSITE" id="PS50931"/>
    </source>
</evidence>
<evidence type="ECO:0000256" key="4">
    <source>
        <dbReference type="ARBA" id="ARBA00023159"/>
    </source>
</evidence>
<accession>A0ABW7W409</accession>
<keyword evidence="4" id="KW-0010">Activator</keyword>
<keyword evidence="8" id="KW-1185">Reference proteome</keyword>
<evidence type="ECO:0000256" key="1">
    <source>
        <dbReference type="ARBA" id="ARBA00009437"/>
    </source>
</evidence>
<evidence type="ECO:0000256" key="5">
    <source>
        <dbReference type="ARBA" id="ARBA00023163"/>
    </source>
</evidence>
<dbReference type="RefSeq" id="WP_397065295.1">
    <property type="nucleotide sequence ID" value="NZ_JBIRYL010000012.1"/>
</dbReference>
<dbReference type="Pfam" id="PF03466">
    <property type="entry name" value="LysR_substrate"/>
    <property type="match status" value="1"/>
</dbReference>
<comment type="caution">
    <text evidence="7">The sequence shown here is derived from an EMBL/GenBank/DDBJ whole genome shotgun (WGS) entry which is preliminary data.</text>
</comment>
<dbReference type="SUPFAM" id="SSF53850">
    <property type="entry name" value="Periplasmic binding protein-like II"/>
    <property type="match status" value="1"/>
</dbReference>
<organism evidence="7 8">
    <name type="scientific">Nocardia testacea</name>
    <dbReference type="NCBI Taxonomy" id="248551"/>
    <lineage>
        <taxon>Bacteria</taxon>
        <taxon>Bacillati</taxon>
        <taxon>Actinomycetota</taxon>
        <taxon>Actinomycetes</taxon>
        <taxon>Mycobacteriales</taxon>
        <taxon>Nocardiaceae</taxon>
        <taxon>Nocardia</taxon>
    </lineage>
</organism>
<sequence length="341" mass="36978">MDVSEGGVGELDLATVRAFVAVADEGQFSAAAALLGISQQAVSKRIARLETRLGLDLFDRIRTGAALTASAARFLPHARSLLAVADEAVATVVRRPRPLRVAVLGERATEMRAMRYYLGRHPDRDTEIVLTNAFVTSRDALVAGRVDAAVARAVGGPRPLPARIAAVPFLLDPLHLLVGKDHPLAGRAAVSLADLAGVTVWVPGTSVESEWTDYYRELSRYSGVVIDSSRRSELFPEVGPGRGPAPIAMVIEHIADSDTLATFSAEGFESPWHPHIRRVPIVDPTPAYPHALLWDRTDPHPGIADLVAYFRANYNRDIARDCWIPEADRPLFVPGSELRPS</sequence>
<comment type="similarity">
    <text evidence="1">Belongs to the LysR transcriptional regulatory family.</text>
</comment>
<proteinExistence type="inferred from homology"/>
<dbReference type="EMBL" id="JBIRYL010000012">
    <property type="protein sequence ID" value="MFI2233226.1"/>
    <property type="molecule type" value="Genomic_DNA"/>
</dbReference>
<evidence type="ECO:0000313" key="8">
    <source>
        <dbReference type="Proteomes" id="UP001611494"/>
    </source>
</evidence>
<dbReference type="PANTHER" id="PTHR30346:SF0">
    <property type="entry name" value="HCA OPERON TRANSCRIPTIONAL ACTIVATOR HCAR"/>
    <property type="match status" value="1"/>
</dbReference>
<name>A0ABW7W409_9NOCA</name>
<evidence type="ECO:0000313" key="7">
    <source>
        <dbReference type="EMBL" id="MFI2233226.1"/>
    </source>
</evidence>
<feature type="domain" description="HTH lysR-type" evidence="6">
    <location>
        <begin position="11"/>
        <end position="68"/>
    </location>
</feature>
<dbReference type="Pfam" id="PF00126">
    <property type="entry name" value="HTH_1"/>
    <property type="match status" value="1"/>
</dbReference>
<dbReference type="InterPro" id="IPR036388">
    <property type="entry name" value="WH-like_DNA-bd_sf"/>
</dbReference>
<dbReference type="Proteomes" id="UP001611494">
    <property type="component" value="Unassembled WGS sequence"/>
</dbReference>
<dbReference type="SUPFAM" id="SSF46785">
    <property type="entry name" value="Winged helix' DNA-binding domain"/>
    <property type="match status" value="1"/>
</dbReference>
<keyword evidence="2" id="KW-0805">Transcription regulation</keyword>
<dbReference type="InterPro" id="IPR005119">
    <property type="entry name" value="LysR_subst-bd"/>
</dbReference>
<evidence type="ECO:0000256" key="2">
    <source>
        <dbReference type="ARBA" id="ARBA00023015"/>
    </source>
</evidence>
<dbReference type="InterPro" id="IPR000847">
    <property type="entry name" value="LysR_HTH_N"/>
</dbReference>
<dbReference type="PRINTS" id="PR00039">
    <property type="entry name" value="HTHLYSR"/>
</dbReference>
<dbReference type="Gene3D" id="1.10.10.10">
    <property type="entry name" value="Winged helix-like DNA-binding domain superfamily/Winged helix DNA-binding domain"/>
    <property type="match status" value="1"/>
</dbReference>
<reference evidence="7 8" key="1">
    <citation type="submission" date="2024-10" db="EMBL/GenBank/DDBJ databases">
        <title>The Natural Products Discovery Center: Release of the First 8490 Sequenced Strains for Exploring Actinobacteria Biosynthetic Diversity.</title>
        <authorList>
            <person name="Kalkreuter E."/>
            <person name="Kautsar S.A."/>
            <person name="Yang D."/>
            <person name="Bader C.D."/>
            <person name="Teijaro C.N."/>
            <person name="Fluegel L."/>
            <person name="Davis C.M."/>
            <person name="Simpson J.R."/>
            <person name="Lauterbach L."/>
            <person name="Steele A.D."/>
            <person name="Gui C."/>
            <person name="Meng S."/>
            <person name="Li G."/>
            <person name="Viehrig K."/>
            <person name="Ye F."/>
            <person name="Su P."/>
            <person name="Kiefer A.F."/>
            <person name="Nichols A."/>
            <person name="Cepeda A.J."/>
            <person name="Yan W."/>
            <person name="Fan B."/>
            <person name="Jiang Y."/>
            <person name="Adhikari A."/>
            <person name="Zheng C.-J."/>
            <person name="Schuster L."/>
            <person name="Cowan T.M."/>
            <person name="Smanski M.J."/>
            <person name="Chevrette M.G."/>
            <person name="De Carvalho L.P.S."/>
            <person name="Shen B."/>
        </authorList>
    </citation>
    <scope>NUCLEOTIDE SEQUENCE [LARGE SCALE GENOMIC DNA]</scope>
    <source>
        <strain evidence="7 8">NPDC019377</strain>
    </source>
</reference>
<protein>
    <submittedName>
        <fullName evidence="7">LysR family transcriptional regulator</fullName>
    </submittedName>
</protein>
<keyword evidence="3" id="KW-0238">DNA-binding</keyword>
<dbReference type="InterPro" id="IPR036390">
    <property type="entry name" value="WH_DNA-bd_sf"/>
</dbReference>
<evidence type="ECO:0000256" key="3">
    <source>
        <dbReference type="ARBA" id="ARBA00023125"/>
    </source>
</evidence>
<keyword evidence="5" id="KW-0804">Transcription</keyword>